<dbReference type="EMBL" id="BJMM01000011">
    <property type="protein sequence ID" value="GEB50203.1"/>
    <property type="molecule type" value="Genomic_DNA"/>
</dbReference>
<organism evidence="3 4">
    <name type="scientific">Streptomyces cacaoi</name>
    <dbReference type="NCBI Taxonomy" id="1898"/>
    <lineage>
        <taxon>Bacteria</taxon>
        <taxon>Bacillati</taxon>
        <taxon>Actinomycetota</taxon>
        <taxon>Actinomycetes</taxon>
        <taxon>Kitasatosporales</taxon>
        <taxon>Streptomycetaceae</taxon>
        <taxon>Streptomyces</taxon>
    </lineage>
</organism>
<dbReference type="AlphaFoldDB" id="A0A4Y3R055"/>
<sequence length="141" mass="14208">MRKRTALAAAALAATALLAGAGTAAACPGHDHGDRQGATAPGPRPADDSLADRVNAADRTGQEAPGRSTGAPVDAEEQGSPVDRLVAGMLKQARQPSDSRQATARPLHSTAMSTRPLISDRPAEPQDTAGPATGEVSPDAE</sequence>
<evidence type="ECO:0000256" key="1">
    <source>
        <dbReference type="SAM" id="MobiDB-lite"/>
    </source>
</evidence>
<evidence type="ECO:0000313" key="4">
    <source>
        <dbReference type="Proteomes" id="UP000319210"/>
    </source>
</evidence>
<evidence type="ECO:0000313" key="3">
    <source>
        <dbReference type="EMBL" id="GEB50203.1"/>
    </source>
</evidence>
<comment type="caution">
    <text evidence="3">The sequence shown here is derived from an EMBL/GenBank/DDBJ whole genome shotgun (WGS) entry which is preliminary data.</text>
</comment>
<feature type="region of interest" description="Disordered" evidence="1">
    <location>
        <begin position="24"/>
        <end position="141"/>
    </location>
</feature>
<reference evidence="3 4" key="1">
    <citation type="submission" date="2019-06" db="EMBL/GenBank/DDBJ databases">
        <title>Whole genome shotgun sequence of Streptomyces cacaoi subsp. cacaoi NBRC 12748.</title>
        <authorList>
            <person name="Hosoyama A."/>
            <person name="Uohara A."/>
            <person name="Ohji S."/>
            <person name="Ichikawa N."/>
        </authorList>
    </citation>
    <scope>NUCLEOTIDE SEQUENCE [LARGE SCALE GENOMIC DNA]</scope>
    <source>
        <strain evidence="3 4">NBRC 12748</strain>
    </source>
</reference>
<name>A0A4Y3R055_STRCI</name>
<feature type="signal peptide" evidence="2">
    <location>
        <begin position="1"/>
        <end position="26"/>
    </location>
</feature>
<dbReference type="RefSeq" id="WP_086817829.1">
    <property type="nucleotide sequence ID" value="NZ_BJMM01000011.1"/>
</dbReference>
<evidence type="ECO:0000256" key="2">
    <source>
        <dbReference type="SAM" id="SignalP"/>
    </source>
</evidence>
<evidence type="ECO:0008006" key="5">
    <source>
        <dbReference type="Google" id="ProtNLM"/>
    </source>
</evidence>
<dbReference type="PROSITE" id="PS51257">
    <property type="entry name" value="PROKAR_LIPOPROTEIN"/>
    <property type="match status" value="1"/>
</dbReference>
<protein>
    <recommendedName>
        <fullName evidence="5">Lipoprotein</fullName>
    </recommendedName>
</protein>
<gene>
    <name evidence="3" type="ORF">SCA03_27540</name>
</gene>
<keyword evidence="2" id="KW-0732">Signal</keyword>
<feature type="chain" id="PRO_5021441435" description="Lipoprotein" evidence="2">
    <location>
        <begin position="27"/>
        <end position="141"/>
    </location>
</feature>
<keyword evidence="4" id="KW-1185">Reference proteome</keyword>
<proteinExistence type="predicted"/>
<accession>A0A4Y3R055</accession>
<dbReference type="Proteomes" id="UP000319210">
    <property type="component" value="Unassembled WGS sequence"/>
</dbReference>